<feature type="transmembrane region" description="Helical" evidence="1">
    <location>
        <begin position="110"/>
        <end position="129"/>
    </location>
</feature>
<accession>A0A4Z0Q863</accession>
<name>A0A4Z0Q863_9BACT</name>
<evidence type="ECO:0008006" key="4">
    <source>
        <dbReference type="Google" id="ProtNLM"/>
    </source>
</evidence>
<keyword evidence="1" id="KW-0472">Membrane</keyword>
<protein>
    <recommendedName>
        <fullName evidence="4">Glycosyltransferase RgtA/B/C/D-like domain-containing protein</fullName>
    </recommendedName>
</protein>
<feature type="transmembrane region" description="Helical" evidence="1">
    <location>
        <begin position="135"/>
        <end position="156"/>
    </location>
</feature>
<feature type="transmembrane region" description="Helical" evidence="1">
    <location>
        <begin position="189"/>
        <end position="208"/>
    </location>
</feature>
<feature type="transmembrane region" description="Helical" evidence="1">
    <location>
        <begin position="168"/>
        <end position="183"/>
    </location>
</feature>
<gene>
    <name evidence="2" type="ORF">E5K00_10675</name>
</gene>
<evidence type="ECO:0000256" key="1">
    <source>
        <dbReference type="SAM" id="Phobius"/>
    </source>
</evidence>
<feature type="transmembrane region" description="Helical" evidence="1">
    <location>
        <begin position="299"/>
        <end position="317"/>
    </location>
</feature>
<reference evidence="2 3" key="1">
    <citation type="submission" date="2019-04" db="EMBL/GenBank/DDBJ databases">
        <authorList>
            <person name="Feng G."/>
            <person name="Zhang J."/>
            <person name="Zhu H."/>
        </authorList>
    </citation>
    <scope>NUCLEOTIDE SEQUENCE [LARGE SCALE GENOMIC DNA]</scope>
    <source>
        <strain evidence="2 3">JCM 31653</strain>
    </source>
</reference>
<organism evidence="2 3">
    <name type="scientific">Hymenobacter aquaticus</name>
    <dbReference type="NCBI Taxonomy" id="1867101"/>
    <lineage>
        <taxon>Bacteria</taxon>
        <taxon>Pseudomonadati</taxon>
        <taxon>Bacteroidota</taxon>
        <taxon>Cytophagia</taxon>
        <taxon>Cytophagales</taxon>
        <taxon>Hymenobacteraceae</taxon>
        <taxon>Hymenobacter</taxon>
    </lineage>
</organism>
<evidence type="ECO:0000313" key="3">
    <source>
        <dbReference type="Proteomes" id="UP000297549"/>
    </source>
</evidence>
<dbReference type="OrthoDB" id="861753at2"/>
<proteinExistence type="predicted"/>
<keyword evidence="1" id="KW-1133">Transmembrane helix</keyword>
<dbReference type="Proteomes" id="UP000297549">
    <property type="component" value="Unassembled WGS sequence"/>
</dbReference>
<feature type="transmembrane region" description="Helical" evidence="1">
    <location>
        <begin position="76"/>
        <end position="98"/>
    </location>
</feature>
<keyword evidence="1" id="KW-0812">Transmembrane</keyword>
<dbReference type="RefSeq" id="WP_135463204.1">
    <property type="nucleotide sequence ID" value="NZ_SRLC01000001.1"/>
</dbReference>
<feature type="transmembrane region" description="Helical" evidence="1">
    <location>
        <begin position="215"/>
        <end position="239"/>
    </location>
</feature>
<evidence type="ECO:0000313" key="2">
    <source>
        <dbReference type="EMBL" id="TGE25626.1"/>
    </source>
</evidence>
<sequence>MNHSSAPRLSLYSLLVGLIAAFLIGLFLWTINKGFDLTDEGFYLLGYTYPEEYSSGFTSFNLLVNKVLNPAYTSIIGYRAASLFTTIASALLLAGGLWKWIQEKYQAGSLPYWLIAGLFVIGNFLQYSIFPRTIFYNNINSFCIAIFASSILLYSAYPSADKLKWRHAYLYLGALFVGLDLFVKGSSSVVALSTGVLVLSLYAGLANVKEWYKPVALVVLGFLSGLLVFFVSIQSFGVWSTNFVHETQLLLQTSYNGGLLVRYLKDAYPIIRTLIYPFGIFILMGFFLTRFYLRGKLRLAPIVQIGLGLLIVAFLAYQSLRTDLYKNTHLNHDRSAVWFLAILLIVTAMFSAAYLEEPYKKLKWRKLIIAGWLFVLPFVGAVGTYNNLFMNFMLDINYWFALMLIMFVSMPVVAKAPAARILVFVVPALVIAEQCAYGLLLAPYVQAANMLEQTVPVTVGKAHTPAVLKLDPKTAQFMGDVAQSMRQAGFRPGMPVVAMYDLPGLVYVLDGVSPGNPWMFGQLDVRNCDALAKTKMDLTSAFLLINEKPGAELLTCMNSHGMHFPQDYVEVRRLLSPYNPNQYNWRNYQDTLTVYAPRRLRAEL</sequence>
<feature type="transmembrane region" description="Helical" evidence="1">
    <location>
        <begin position="12"/>
        <end position="31"/>
    </location>
</feature>
<dbReference type="EMBL" id="SRLC01000001">
    <property type="protein sequence ID" value="TGE25626.1"/>
    <property type="molecule type" value="Genomic_DNA"/>
</dbReference>
<keyword evidence="3" id="KW-1185">Reference proteome</keyword>
<feature type="transmembrane region" description="Helical" evidence="1">
    <location>
        <begin position="274"/>
        <end position="292"/>
    </location>
</feature>
<feature type="transmembrane region" description="Helical" evidence="1">
    <location>
        <begin position="421"/>
        <end position="445"/>
    </location>
</feature>
<comment type="caution">
    <text evidence="2">The sequence shown here is derived from an EMBL/GenBank/DDBJ whole genome shotgun (WGS) entry which is preliminary data.</text>
</comment>
<feature type="transmembrane region" description="Helical" evidence="1">
    <location>
        <begin position="396"/>
        <end position="414"/>
    </location>
</feature>
<feature type="transmembrane region" description="Helical" evidence="1">
    <location>
        <begin position="337"/>
        <end position="355"/>
    </location>
</feature>
<dbReference type="AlphaFoldDB" id="A0A4Z0Q863"/>
<feature type="transmembrane region" description="Helical" evidence="1">
    <location>
        <begin position="367"/>
        <end position="390"/>
    </location>
</feature>